<dbReference type="Proteomes" id="UP000243376">
    <property type="component" value="Unassembled WGS sequence"/>
</dbReference>
<gene>
    <name evidence="2" type="ORF">C0184_03925</name>
</gene>
<protein>
    <submittedName>
        <fullName evidence="2">Death-on-curing protein</fullName>
    </submittedName>
</protein>
<dbReference type="AlphaFoldDB" id="A0A2J6X9Y0"/>
<comment type="caution">
    <text evidence="2">The sequence shown here is derived from an EMBL/GenBank/DDBJ whole genome shotgun (WGS) entry which is preliminary data.</text>
</comment>
<dbReference type="Gene3D" id="1.20.120.1870">
    <property type="entry name" value="Fic/DOC protein, Fido domain"/>
    <property type="match status" value="1"/>
</dbReference>
<dbReference type="PROSITE" id="PS51459">
    <property type="entry name" value="FIDO"/>
    <property type="match status" value="1"/>
</dbReference>
<dbReference type="PANTHER" id="PTHR39426:SF1">
    <property type="entry name" value="HOMOLOGY TO DEATH-ON-CURING PROTEIN OF PHAGE P1"/>
    <property type="match status" value="1"/>
</dbReference>
<dbReference type="InterPro" id="IPR006440">
    <property type="entry name" value="Doc"/>
</dbReference>
<accession>A0A2J6X9Y0</accession>
<dbReference type="InterPro" id="IPR053737">
    <property type="entry name" value="Type_II_TA_Toxin"/>
</dbReference>
<name>A0A2J6X9Y0_9CHLR</name>
<dbReference type="EMBL" id="PNIQ01000259">
    <property type="protein sequence ID" value="PMP84325.1"/>
    <property type="molecule type" value="Genomic_DNA"/>
</dbReference>
<organism evidence="2 3">
    <name type="scientific">Chloroflexus aggregans</name>
    <dbReference type="NCBI Taxonomy" id="152260"/>
    <lineage>
        <taxon>Bacteria</taxon>
        <taxon>Bacillati</taxon>
        <taxon>Chloroflexota</taxon>
        <taxon>Chloroflexia</taxon>
        <taxon>Chloroflexales</taxon>
        <taxon>Chloroflexineae</taxon>
        <taxon>Chloroflexaceae</taxon>
        <taxon>Chloroflexus</taxon>
    </lineage>
</organism>
<dbReference type="NCBIfam" id="TIGR01550">
    <property type="entry name" value="DOC_P1"/>
    <property type="match status" value="1"/>
</dbReference>
<proteinExistence type="predicted"/>
<feature type="domain" description="Fido" evidence="1">
    <location>
        <begin position="12"/>
        <end position="132"/>
    </location>
</feature>
<dbReference type="PANTHER" id="PTHR39426">
    <property type="entry name" value="HOMOLOGY TO DEATH-ON-CURING PROTEIN OF PHAGE P1"/>
    <property type="match status" value="1"/>
</dbReference>
<evidence type="ECO:0000313" key="2">
    <source>
        <dbReference type="EMBL" id="PMP84325.1"/>
    </source>
</evidence>
<dbReference type="GO" id="GO:0016301">
    <property type="term" value="F:kinase activity"/>
    <property type="evidence" value="ECO:0007669"/>
    <property type="project" value="InterPro"/>
</dbReference>
<reference evidence="2 3" key="1">
    <citation type="submission" date="2018-01" db="EMBL/GenBank/DDBJ databases">
        <title>Metagenomic assembled genomes from two thermal pools in the Uzon Caldera, Kamchatka, Russia.</title>
        <authorList>
            <person name="Wilkins L."/>
            <person name="Ettinger C."/>
        </authorList>
    </citation>
    <scope>NUCLEOTIDE SEQUENCE [LARGE SCALE GENOMIC DNA]</scope>
    <source>
        <strain evidence="2">ZAV-02</strain>
    </source>
</reference>
<dbReference type="InterPro" id="IPR003812">
    <property type="entry name" value="Fido"/>
</dbReference>
<evidence type="ECO:0000313" key="3">
    <source>
        <dbReference type="Proteomes" id="UP000243376"/>
    </source>
</evidence>
<sequence length="138" mass="15816">MLDEDATPITYLSPDELLDLHTFVIERYGGLFGIKSQDRLQMALQAPRQILFGSELYPDLCSKAAVLTFMIVKHHPFNFANEATAFFALLRFLAINGASLRPEVGPDEIEWVFRALSHGDMDREELERWLRENVEMVS</sequence>
<evidence type="ECO:0000259" key="1">
    <source>
        <dbReference type="PROSITE" id="PS51459"/>
    </source>
</evidence>
<dbReference type="Pfam" id="PF02661">
    <property type="entry name" value="Fic"/>
    <property type="match status" value="1"/>
</dbReference>